<protein>
    <submittedName>
        <fullName evidence="2">Uncharacterized protein</fullName>
    </submittedName>
</protein>
<evidence type="ECO:0000313" key="2">
    <source>
        <dbReference type="EMBL" id="OAV26729.1"/>
    </source>
</evidence>
<keyword evidence="1" id="KW-0472">Membrane</keyword>
<reference evidence="2 3" key="1">
    <citation type="journal article" date="2016" name="Genome Biol. Evol.">
        <title>Comparative Genomic Analyses of the Moraxella catarrhalis Serosensitive and Seroresistant Lineages Demonstrate Their Independent Evolution.</title>
        <authorList>
            <person name="Earl J.P."/>
            <person name="de Vries S.P."/>
            <person name="Ahmed A."/>
            <person name="Powell E."/>
            <person name="Schultz M.P."/>
            <person name="Hermans P.W."/>
            <person name="Hill D.J."/>
            <person name="Zhou Z."/>
            <person name="Constantinidou C.I."/>
            <person name="Hu F.Z."/>
            <person name="Bootsma H.J."/>
            <person name="Ehrlich G.D."/>
        </authorList>
    </citation>
    <scope>NUCLEOTIDE SEQUENCE [LARGE SCALE GENOMIC DNA]</scope>
    <source>
        <strain evidence="2 3">F23</strain>
    </source>
</reference>
<organism evidence="2 3">
    <name type="scientific">Moraxella catarrhalis</name>
    <name type="common">Branhamella catarrhalis</name>
    <dbReference type="NCBI Taxonomy" id="480"/>
    <lineage>
        <taxon>Bacteria</taxon>
        <taxon>Pseudomonadati</taxon>
        <taxon>Pseudomonadota</taxon>
        <taxon>Gammaproteobacteria</taxon>
        <taxon>Moraxellales</taxon>
        <taxon>Moraxellaceae</taxon>
        <taxon>Moraxella</taxon>
    </lineage>
</organism>
<evidence type="ECO:0000313" key="3">
    <source>
        <dbReference type="Proteomes" id="UP000078295"/>
    </source>
</evidence>
<evidence type="ECO:0000256" key="1">
    <source>
        <dbReference type="SAM" id="Phobius"/>
    </source>
</evidence>
<dbReference type="Proteomes" id="UP000078295">
    <property type="component" value="Unassembled WGS sequence"/>
</dbReference>
<keyword evidence="1" id="KW-0812">Transmembrane</keyword>
<keyword evidence="1" id="KW-1133">Transmembrane helix</keyword>
<comment type="caution">
    <text evidence="2">The sequence shown here is derived from an EMBL/GenBank/DDBJ whole genome shotgun (WGS) entry which is preliminary data.</text>
</comment>
<dbReference type="EMBL" id="LXHQ01000020">
    <property type="protein sequence ID" value="OAV26729.1"/>
    <property type="molecule type" value="Genomic_DNA"/>
</dbReference>
<sequence length="240" mass="28262">MNIFRILLAILALSWGLVKILRGKKVESRKNRDNVKIQENKKIKDAANNLKEKEQATQLNNEKNERFLADCRRFAGCKDMLEHQYQAYHACLESIKIHEIQKQKLCEILNSKKLEIKKSSSLKKNNLKKEYNQYVSKLEGMEKQLADSHHKYKEIFDNVQETNKSATNIANHIRKEYGVLGEDWYKENYKQVEFVPLPSTVMIGQQEHQLIIQDKSGKWQLLSMIMFIICMIILIKTFLF</sequence>
<feature type="transmembrane region" description="Helical" evidence="1">
    <location>
        <begin position="219"/>
        <end position="239"/>
    </location>
</feature>
<accession>A0AB36DQ07</accession>
<dbReference type="AlphaFoldDB" id="A0AB36DQ07"/>
<name>A0AB36DQ07_MORCA</name>
<dbReference type="RefSeq" id="WP_064602629.1">
    <property type="nucleotide sequence ID" value="NZ_LXHQ01000020.1"/>
</dbReference>
<gene>
    <name evidence="2" type="ORF">AO370_0562</name>
</gene>
<proteinExistence type="predicted"/>